<evidence type="ECO:0000313" key="2">
    <source>
        <dbReference type="Proteomes" id="UP000249616"/>
    </source>
</evidence>
<proteinExistence type="predicted"/>
<dbReference type="KEGG" id="scad:DN051_36330"/>
<gene>
    <name evidence="1" type="ORF">DN051_36330</name>
</gene>
<name>A0A2Z4JCP7_9ACTN</name>
<keyword evidence="2" id="KW-1185">Reference proteome</keyword>
<dbReference type="EMBL" id="CP030073">
    <property type="protein sequence ID" value="AWW42875.1"/>
    <property type="molecule type" value="Genomic_DNA"/>
</dbReference>
<accession>A0A2Z4JCP7</accession>
<dbReference type="Proteomes" id="UP000249616">
    <property type="component" value="Chromosome"/>
</dbReference>
<evidence type="ECO:0008006" key="3">
    <source>
        <dbReference type="Google" id="ProtNLM"/>
    </source>
</evidence>
<sequence>MRSVEDEDVCRVCGYTDGSQFFEDTWPTHIICDCCGWESGTQALGLEGTREYRGLWLGQGAEWFSRGARPKDRDVLEQVRNIPAHSR</sequence>
<organism evidence="1 2">
    <name type="scientific">Streptomyces cadmiisoli</name>
    <dbReference type="NCBI Taxonomy" id="2184053"/>
    <lineage>
        <taxon>Bacteria</taxon>
        <taxon>Bacillati</taxon>
        <taxon>Actinomycetota</taxon>
        <taxon>Actinomycetes</taxon>
        <taxon>Kitasatosporales</taxon>
        <taxon>Streptomycetaceae</taxon>
        <taxon>Streptomyces</taxon>
        <taxon>Streptomyces aurantiacus group</taxon>
    </lineage>
</organism>
<dbReference type="AlphaFoldDB" id="A0A2Z4JCP7"/>
<protein>
    <recommendedName>
        <fullName evidence="3">Cysteine-rich CPCC domain-containing protein</fullName>
    </recommendedName>
</protein>
<dbReference type="RefSeq" id="WP_112442691.1">
    <property type="nucleotide sequence ID" value="NZ_CP030073.1"/>
</dbReference>
<reference evidence="1 2" key="1">
    <citation type="journal article" date="2019" name="Int. J. Syst. Evol. Microbiol.">
        <title>Streptomyces cadmiisoli sp. nov., a novel actinomycete isolated from cadmium-contaminated soil.</title>
        <authorList>
            <person name="Li K."/>
            <person name="Tang X."/>
            <person name="Zhao J."/>
            <person name="Guo Y."/>
            <person name="Tang Y."/>
            <person name="Gao J."/>
        </authorList>
    </citation>
    <scope>NUCLEOTIDE SEQUENCE [LARGE SCALE GENOMIC DNA]</scope>
    <source>
        <strain evidence="1 2">ZFG47</strain>
    </source>
</reference>
<evidence type="ECO:0000313" key="1">
    <source>
        <dbReference type="EMBL" id="AWW42875.1"/>
    </source>
</evidence>